<dbReference type="PANTHER" id="PTHR43547:SF2">
    <property type="entry name" value="HYBRID SIGNAL TRANSDUCTION HISTIDINE KINASE C"/>
    <property type="match status" value="1"/>
</dbReference>
<gene>
    <name evidence="11" type="ORF">KSF_066270</name>
</gene>
<protein>
    <recommendedName>
        <fullName evidence="2">histidine kinase</fullName>
        <ecNumber evidence="2">2.7.13.3</ecNumber>
    </recommendedName>
</protein>
<dbReference type="EC" id="2.7.13.3" evidence="2"/>
<dbReference type="CDD" id="cd00075">
    <property type="entry name" value="HATPase"/>
    <property type="match status" value="1"/>
</dbReference>
<evidence type="ECO:0000256" key="7">
    <source>
        <dbReference type="ARBA" id="ARBA00023136"/>
    </source>
</evidence>
<dbReference type="Proteomes" id="UP000597444">
    <property type="component" value="Unassembled WGS sequence"/>
</dbReference>
<evidence type="ECO:0000313" key="11">
    <source>
        <dbReference type="EMBL" id="GHO96579.1"/>
    </source>
</evidence>
<dbReference type="AlphaFoldDB" id="A0A8J3N2Z1"/>
<evidence type="ECO:0000256" key="6">
    <source>
        <dbReference type="ARBA" id="ARBA00023012"/>
    </source>
</evidence>
<dbReference type="FunFam" id="1.10.287.130:FF:000001">
    <property type="entry name" value="Two-component sensor histidine kinase"/>
    <property type="match status" value="1"/>
</dbReference>
<dbReference type="Gene3D" id="3.30.565.10">
    <property type="entry name" value="Histidine kinase-like ATPase, C-terminal domain"/>
    <property type="match status" value="1"/>
</dbReference>
<dbReference type="SMART" id="SM00091">
    <property type="entry name" value="PAS"/>
    <property type="match status" value="2"/>
</dbReference>
<dbReference type="SUPFAM" id="SSF55781">
    <property type="entry name" value="GAF domain-like"/>
    <property type="match status" value="1"/>
</dbReference>
<dbReference type="InterPro" id="IPR029016">
    <property type="entry name" value="GAF-like_dom_sf"/>
</dbReference>
<dbReference type="NCBIfam" id="TIGR00229">
    <property type="entry name" value="sensory_box"/>
    <property type="match status" value="1"/>
</dbReference>
<dbReference type="PROSITE" id="PS50109">
    <property type="entry name" value="HIS_KIN"/>
    <property type="match status" value="1"/>
</dbReference>
<reference evidence="11" key="1">
    <citation type="submission" date="2020-10" db="EMBL/GenBank/DDBJ databases">
        <title>Taxonomic study of unclassified bacteria belonging to the class Ktedonobacteria.</title>
        <authorList>
            <person name="Yabe S."/>
            <person name="Wang C.M."/>
            <person name="Zheng Y."/>
            <person name="Sakai Y."/>
            <person name="Cavaletti L."/>
            <person name="Monciardini P."/>
            <person name="Donadio S."/>
        </authorList>
    </citation>
    <scope>NUCLEOTIDE SEQUENCE</scope>
    <source>
        <strain evidence="11">ID150040</strain>
    </source>
</reference>
<dbReference type="SMART" id="SM00388">
    <property type="entry name" value="HisKA"/>
    <property type="match status" value="1"/>
</dbReference>
<dbReference type="InterPro" id="IPR000700">
    <property type="entry name" value="PAS-assoc_C"/>
</dbReference>
<comment type="caution">
    <text evidence="11">The sequence shown here is derived from an EMBL/GenBank/DDBJ whole genome shotgun (WGS) entry which is preliminary data.</text>
</comment>
<dbReference type="PROSITE" id="PS50113">
    <property type="entry name" value="PAC"/>
    <property type="match status" value="1"/>
</dbReference>
<feature type="domain" description="Histidine kinase" evidence="8">
    <location>
        <begin position="441"/>
        <end position="668"/>
    </location>
</feature>
<dbReference type="Gene3D" id="3.30.450.20">
    <property type="entry name" value="PAS domain"/>
    <property type="match status" value="2"/>
</dbReference>
<organism evidence="11 12">
    <name type="scientific">Reticulibacter mediterranei</name>
    <dbReference type="NCBI Taxonomy" id="2778369"/>
    <lineage>
        <taxon>Bacteria</taxon>
        <taxon>Bacillati</taxon>
        <taxon>Chloroflexota</taxon>
        <taxon>Ktedonobacteria</taxon>
        <taxon>Ktedonobacterales</taxon>
        <taxon>Reticulibacteraceae</taxon>
        <taxon>Reticulibacter</taxon>
    </lineage>
</organism>
<evidence type="ECO:0000256" key="1">
    <source>
        <dbReference type="ARBA" id="ARBA00000085"/>
    </source>
</evidence>
<dbReference type="GO" id="GO:0000155">
    <property type="term" value="F:phosphorelay sensor kinase activity"/>
    <property type="evidence" value="ECO:0007669"/>
    <property type="project" value="InterPro"/>
</dbReference>
<dbReference type="PROSITE" id="PS50112">
    <property type="entry name" value="PAS"/>
    <property type="match status" value="1"/>
</dbReference>
<dbReference type="InterPro" id="IPR003594">
    <property type="entry name" value="HATPase_dom"/>
</dbReference>
<evidence type="ECO:0000256" key="5">
    <source>
        <dbReference type="ARBA" id="ARBA00022777"/>
    </source>
</evidence>
<evidence type="ECO:0000313" key="12">
    <source>
        <dbReference type="Proteomes" id="UP000597444"/>
    </source>
</evidence>
<keyword evidence="6" id="KW-0902">Two-component regulatory system</keyword>
<dbReference type="PANTHER" id="PTHR43547">
    <property type="entry name" value="TWO-COMPONENT HISTIDINE KINASE"/>
    <property type="match status" value="1"/>
</dbReference>
<dbReference type="InterPro" id="IPR035965">
    <property type="entry name" value="PAS-like_dom_sf"/>
</dbReference>
<dbReference type="Pfam" id="PF08448">
    <property type="entry name" value="PAS_4"/>
    <property type="match status" value="1"/>
</dbReference>
<keyword evidence="12" id="KW-1185">Reference proteome</keyword>
<dbReference type="InterPro" id="IPR013656">
    <property type="entry name" value="PAS_4"/>
</dbReference>
<evidence type="ECO:0000256" key="4">
    <source>
        <dbReference type="ARBA" id="ARBA00022679"/>
    </source>
</evidence>
<dbReference type="InterPro" id="IPR005467">
    <property type="entry name" value="His_kinase_dom"/>
</dbReference>
<dbReference type="Pfam" id="PF02518">
    <property type="entry name" value="HATPase_c"/>
    <property type="match status" value="1"/>
</dbReference>
<feature type="domain" description="PAC" evidence="10">
    <location>
        <begin position="385"/>
        <end position="437"/>
    </location>
</feature>
<evidence type="ECO:0000256" key="3">
    <source>
        <dbReference type="ARBA" id="ARBA00022553"/>
    </source>
</evidence>
<sequence>MQRPIMSSLPSTERILEHLSVGIALFEAHTWRFLTADTVFESLLDPQWQQGRARGHPFRDVFSETQASDIEACFCQVVEKGCHMTLTWPLFQSRLDTATSWLWELRPLHNSSGQIDQVLVTASPMTMQIMRQRQAVIAAMRERLRHTPQESALLAQAEVDTLHTFYHPLALAVYAPLQAYQNVTLLATRTTLQQEDVAHMPPQLPLDSQGVFFKAAHERTPVLIDVAHSLEDTQNREERWWLTLPKARHVLCVPLWCRDQWEGMLVAAFEEDAQAIEMHVQTLMEGGSELAEELVHARCVQELEEARRRVSKILDYLPEGILLVEATTGKIRYANTIAAQVLGRPREDLVNHSLNEWTWRRGTDHQQLMEWNFAVIYALSGKALTSQECLVNKPDGRTAIILCSAAPLYNTAGGLVEAVLVFQDITAHKSLEQQKNEFFAMANHELRTPLTSIIGYAELLRLQTAHEPASSFQQEALGHILEEGDHLTRLIQDLQEVSSLDYAQLKLTIGTHDLRDLVVQQVQIVAEQTKTHTFRLLLDDVNPTQALWGRVDAQRIKQIIRNVLSNAIKYSAFGTEITVGIHAFRDARGIPYDAEIRIRDQGIGIAAHDLPHIFQRFYRASSLDAATSGFGVGLYLTHALVERHGGKIRVESQEGQGSTFFILLPLLRDQYSN</sequence>
<name>A0A8J3N2Z1_9CHLR</name>
<dbReference type="InterPro" id="IPR036097">
    <property type="entry name" value="HisK_dim/P_sf"/>
</dbReference>
<keyword evidence="3" id="KW-0597">Phosphoprotein</keyword>
<dbReference type="SUPFAM" id="SSF55874">
    <property type="entry name" value="ATPase domain of HSP90 chaperone/DNA topoisomerase II/histidine kinase"/>
    <property type="match status" value="1"/>
</dbReference>
<dbReference type="CDD" id="cd00082">
    <property type="entry name" value="HisKA"/>
    <property type="match status" value="1"/>
</dbReference>
<evidence type="ECO:0000256" key="2">
    <source>
        <dbReference type="ARBA" id="ARBA00012438"/>
    </source>
</evidence>
<dbReference type="Gene3D" id="1.10.287.130">
    <property type="match status" value="1"/>
</dbReference>
<dbReference type="RefSeq" id="WP_220207192.1">
    <property type="nucleotide sequence ID" value="NZ_BNJK01000001.1"/>
</dbReference>
<evidence type="ECO:0000259" key="8">
    <source>
        <dbReference type="PROSITE" id="PS50109"/>
    </source>
</evidence>
<comment type="catalytic activity">
    <reaction evidence="1">
        <text>ATP + protein L-histidine = ADP + protein N-phospho-L-histidine.</text>
        <dbReference type="EC" id="2.7.13.3"/>
    </reaction>
</comment>
<dbReference type="SMART" id="SM00387">
    <property type="entry name" value="HATPase_c"/>
    <property type="match status" value="1"/>
</dbReference>
<dbReference type="FunFam" id="3.30.565.10:FF:000006">
    <property type="entry name" value="Sensor histidine kinase WalK"/>
    <property type="match status" value="1"/>
</dbReference>
<accession>A0A8J3N2Z1</accession>
<keyword evidence="5" id="KW-0418">Kinase</keyword>
<keyword evidence="4" id="KW-0808">Transferase</keyword>
<dbReference type="InterPro" id="IPR003661">
    <property type="entry name" value="HisK_dim/P_dom"/>
</dbReference>
<dbReference type="Pfam" id="PF00512">
    <property type="entry name" value="HisKA"/>
    <property type="match status" value="1"/>
</dbReference>
<dbReference type="InterPro" id="IPR004358">
    <property type="entry name" value="Sig_transdc_His_kin-like_C"/>
</dbReference>
<dbReference type="EMBL" id="BNJK01000001">
    <property type="protein sequence ID" value="GHO96579.1"/>
    <property type="molecule type" value="Genomic_DNA"/>
</dbReference>
<dbReference type="SUPFAM" id="SSF47384">
    <property type="entry name" value="Homodimeric domain of signal transducing histidine kinase"/>
    <property type="match status" value="1"/>
</dbReference>
<dbReference type="PRINTS" id="PR00344">
    <property type="entry name" value="BCTRLSENSOR"/>
</dbReference>
<proteinExistence type="predicted"/>
<dbReference type="SUPFAM" id="SSF55785">
    <property type="entry name" value="PYP-like sensor domain (PAS domain)"/>
    <property type="match status" value="1"/>
</dbReference>
<evidence type="ECO:0000259" key="10">
    <source>
        <dbReference type="PROSITE" id="PS50113"/>
    </source>
</evidence>
<dbReference type="CDD" id="cd00130">
    <property type="entry name" value="PAS"/>
    <property type="match status" value="1"/>
</dbReference>
<dbReference type="Gene3D" id="3.30.450.40">
    <property type="match status" value="1"/>
</dbReference>
<dbReference type="InterPro" id="IPR000014">
    <property type="entry name" value="PAS"/>
</dbReference>
<dbReference type="InterPro" id="IPR036890">
    <property type="entry name" value="HATPase_C_sf"/>
</dbReference>
<keyword evidence="7" id="KW-0472">Membrane</keyword>
<feature type="domain" description="PAS" evidence="9">
    <location>
        <begin position="306"/>
        <end position="354"/>
    </location>
</feature>
<evidence type="ECO:0000259" key="9">
    <source>
        <dbReference type="PROSITE" id="PS50112"/>
    </source>
</evidence>